<proteinExistence type="predicted"/>
<dbReference type="AlphaFoldDB" id="A0A061SF15"/>
<protein>
    <submittedName>
        <fullName evidence="1">Uncharacterized protein</fullName>
    </submittedName>
</protein>
<sequence>VTHNSRNVGRSFEGFSFLTVLKDKLPEKIDGNAKKN</sequence>
<gene>
    <name evidence="1" type="ORF">TSPGSL018_7869</name>
</gene>
<evidence type="ECO:0000313" key="1">
    <source>
        <dbReference type="EMBL" id="JAC81465.1"/>
    </source>
</evidence>
<name>A0A061SF15_9CHLO</name>
<dbReference type="EMBL" id="GBEZ01003695">
    <property type="protein sequence ID" value="JAC81465.1"/>
    <property type="molecule type" value="Transcribed_RNA"/>
</dbReference>
<feature type="non-terminal residue" evidence="1">
    <location>
        <position position="1"/>
    </location>
</feature>
<reference evidence="1" key="1">
    <citation type="submission" date="2014-05" db="EMBL/GenBank/DDBJ databases">
        <title>The transcriptome of the halophilic microalga Tetraselmis sp. GSL018 isolated from the Great Salt Lake, Utah.</title>
        <authorList>
            <person name="Jinkerson R.E."/>
            <person name="D'Adamo S."/>
            <person name="Posewitz M.C."/>
        </authorList>
    </citation>
    <scope>NUCLEOTIDE SEQUENCE</scope>
    <source>
        <strain evidence="1">GSL018</strain>
    </source>
</reference>
<accession>A0A061SF15</accession>
<organism evidence="1">
    <name type="scientific">Tetraselmis sp. GSL018</name>
    <dbReference type="NCBI Taxonomy" id="582737"/>
    <lineage>
        <taxon>Eukaryota</taxon>
        <taxon>Viridiplantae</taxon>
        <taxon>Chlorophyta</taxon>
        <taxon>core chlorophytes</taxon>
        <taxon>Chlorodendrophyceae</taxon>
        <taxon>Chlorodendrales</taxon>
        <taxon>Chlorodendraceae</taxon>
        <taxon>Tetraselmis</taxon>
    </lineage>
</organism>